<name>A0A7S1PI50_9EUKA</name>
<feature type="region of interest" description="Disordered" evidence="1">
    <location>
        <begin position="45"/>
        <end position="95"/>
    </location>
</feature>
<dbReference type="AlphaFoldDB" id="A0A7S1PI50"/>
<feature type="compositionally biased region" description="Polar residues" evidence="1">
    <location>
        <begin position="65"/>
        <end position="74"/>
    </location>
</feature>
<evidence type="ECO:0000256" key="1">
    <source>
        <dbReference type="SAM" id="MobiDB-lite"/>
    </source>
</evidence>
<proteinExistence type="predicted"/>
<reference evidence="2" key="1">
    <citation type="submission" date="2021-01" db="EMBL/GenBank/DDBJ databases">
        <authorList>
            <person name="Corre E."/>
            <person name="Pelletier E."/>
            <person name="Niang G."/>
            <person name="Scheremetjew M."/>
            <person name="Finn R."/>
            <person name="Kale V."/>
            <person name="Holt S."/>
            <person name="Cochrane G."/>
            <person name="Meng A."/>
            <person name="Brown T."/>
            <person name="Cohen L."/>
        </authorList>
    </citation>
    <scope>NUCLEOTIDE SEQUENCE</scope>
    <source>
        <strain evidence="2">WS</strain>
    </source>
</reference>
<protein>
    <submittedName>
        <fullName evidence="2">Uncharacterized protein</fullName>
    </submittedName>
</protein>
<evidence type="ECO:0000313" key="2">
    <source>
        <dbReference type="EMBL" id="CAD9082837.1"/>
    </source>
</evidence>
<feature type="compositionally biased region" description="Polar residues" evidence="1">
    <location>
        <begin position="45"/>
        <end position="55"/>
    </location>
</feature>
<sequence length="322" mass="37546">MYWSPRNSLGSPIQQTQPMSSTSHSQLNDLSKKSLNPSFLDFKTSQSLKRQNSRVNELLGKKQSRSNFATTPNRRASAPLIGRRDGSSSKNLTQERSSINLRFLQRIQNKENTTTNTSDSDSEDDVFDVNYSLYQEQNNVSEYLLNSLKNENFDMYSKKCLDKMKWERQKHIKKTRTKQNEAMLRNQYIKKQLVNVQLMNQRKEMERLERGLQTGEYEAQGKAQLAFSDLVPLSFADAIHEHRARTGEYVDSTADKWKNRRALKSTLVHSKHARRTFERQFGEQLELENRSMKKDEYGSVDVRAETEKLLARTRMLLDEMEG</sequence>
<feature type="region of interest" description="Disordered" evidence="1">
    <location>
        <begin position="1"/>
        <end position="32"/>
    </location>
</feature>
<accession>A0A7S1PI50</accession>
<organism evidence="2">
    <name type="scientific">Percolomonas cosmopolitus</name>
    <dbReference type="NCBI Taxonomy" id="63605"/>
    <lineage>
        <taxon>Eukaryota</taxon>
        <taxon>Discoba</taxon>
        <taxon>Heterolobosea</taxon>
        <taxon>Tetramitia</taxon>
        <taxon>Eutetramitia</taxon>
        <taxon>Percolomonadidae</taxon>
        <taxon>Percolomonas</taxon>
    </lineage>
</organism>
<gene>
    <name evidence="2" type="ORF">PCOS0759_LOCUS6077</name>
</gene>
<dbReference type="EMBL" id="HBGD01007283">
    <property type="protein sequence ID" value="CAD9082837.1"/>
    <property type="molecule type" value="Transcribed_RNA"/>
</dbReference>